<dbReference type="AlphaFoldDB" id="A0A3S4ZYA6"/>
<dbReference type="EMBL" id="CAAALY010023065">
    <property type="protein sequence ID" value="VEL14997.1"/>
    <property type="molecule type" value="Genomic_DNA"/>
</dbReference>
<sequence>MGCSLEYRSSNPENRRGTKRLVGLASNWTDARQRNLLRAGRLPEGYSTCTRHRLNFRPVAWLQISPVKAIRNISRHYRLEEMTPKSLPTRRDVIVEKGRSFQLEPV</sequence>
<comment type="caution">
    <text evidence="1">The sequence shown here is derived from an EMBL/GenBank/DDBJ whole genome shotgun (WGS) entry which is preliminary data.</text>
</comment>
<organism evidence="1 2">
    <name type="scientific">Protopolystoma xenopodis</name>
    <dbReference type="NCBI Taxonomy" id="117903"/>
    <lineage>
        <taxon>Eukaryota</taxon>
        <taxon>Metazoa</taxon>
        <taxon>Spiralia</taxon>
        <taxon>Lophotrochozoa</taxon>
        <taxon>Platyhelminthes</taxon>
        <taxon>Monogenea</taxon>
        <taxon>Polyopisthocotylea</taxon>
        <taxon>Polystomatidea</taxon>
        <taxon>Polystomatidae</taxon>
        <taxon>Protopolystoma</taxon>
    </lineage>
</organism>
<gene>
    <name evidence="1" type="ORF">PXEA_LOCUS8437</name>
</gene>
<proteinExistence type="predicted"/>
<reference evidence="1" key="1">
    <citation type="submission" date="2018-11" db="EMBL/GenBank/DDBJ databases">
        <authorList>
            <consortium name="Pathogen Informatics"/>
        </authorList>
    </citation>
    <scope>NUCLEOTIDE SEQUENCE</scope>
</reference>
<accession>A0A3S4ZYA6</accession>
<protein>
    <submittedName>
        <fullName evidence="1">Uncharacterized protein</fullName>
    </submittedName>
</protein>
<name>A0A3S4ZYA6_9PLAT</name>
<keyword evidence="2" id="KW-1185">Reference proteome</keyword>
<evidence type="ECO:0000313" key="1">
    <source>
        <dbReference type="EMBL" id="VEL14997.1"/>
    </source>
</evidence>
<dbReference type="Proteomes" id="UP000784294">
    <property type="component" value="Unassembled WGS sequence"/>
</dbReference>
<evidence type="ECO:0000313" key="2">
    <source>
        <dbReference type="Proteomes" id="UP000784294"/>
    </source>
</evidence>